<comment type="caution">
    <text evidence="10">The sequence shown here is derived from an EMBL/GenBank/DDBJ whole genome shotgun (WGS) entry which is preliminary data.</text>
</comment>
<dbReference type="InterPro" id="IPR005467">
    <property type="entry name" value="His_kinase_dom"/>
</dbReference>
<evidence type="ECO:0000256" key="2">
    <source>
        <dbReference type="ARBA" id="ARBA00012438"/>
    </source>
</evidence>
<dbReference type="EC" id="2.7.13.3" evidence="2"/>
<dbReference type="Proteomes" id="UP001600888">
    <property type="component" value="Unassembled WGS sequence"/>
</dbReference>
<dbReference type="InterPro" id="IPR003594">
    <property type="entry name" value="HATPase_dom"/>
</dbReference>
<dbReference type="InterPro" id="IPR001789">
    <property type="entry name" value="Sig_transdc_resp-reg_receiver"/>
</dbReference>
<dbReference type="SMART" id="SM00448">
    <property type="entry name" value="REC"/>
    <property type="match status" value="1"/>
</dbReference>
<dbReference type="InterPro" id="IPR036097">
    <property type="entry name" value="HisK_dim/P_sf"/>
</dbReference>
<sequence length="1308" mass="143214">MESPKDAQASVGGDPSPPRIPASEGSRTRETLKYASSLIRKTHFIDPQQPFDSSHIAPCSDAGLTAFAQLAALRLNVSRCLISLFDRNYQYIVAEATQSLCLDPDTQLDPLQLRLSGTAIPRGTRCPNEQVLESPPTIHHENASDKEFIPLSPVFVVPDLAQDERFSDAFFRQNWPQTRFYAGVPIRSKKGVNIGVYHVYDDLPRSELDLGDADKQFLRDMASIVWRHLESRAAVESIHRGERMVRGLGSFVEGQATLSSSTGQFQDAPGQEEGALNQRQQGLQRDRDAIQALSPDQERSHFFRTRSSDPDRSSAMPETTPTFAVARTESPSIIEAPAQNIAVNALPNRPASVAMPDPHIAQLKQTFSRAANIVRESVEVEGALFLDASVGSFGGLVEDRRSRDSTDSNGWRSTASSSNDDLPKALSLSTGEPVTYCDVFGYSTTGASSIDGAASFSKHMLVPERLLKSLLRRYPAGKIFSFGTDGLLLSGGSETDEGGPSSPPRQKPSTSSDSKGKRKVHWPFSTLEGQAQAITTLFPGARSVAVFPLWDQIKERWFAGGFIWTSSSNRLFTTEGELSYLRAYATTVMGEVHRLNALNSDKVKGDFLSSLSHELRSPLHGVIAAVDLLHGTTLDVFQGDAIHIVETSGRTLLDTLDHLLDHSKVNTFMTSSKLARRQRRESPSGSGRGRRLAGLGMISLTTETQVDILVEEVVEAVFAGFNFQKMSVAQLKEQDAHIHDDNRALGRLDSAAAAEAFGHNAHFPQAKTPGVVVYLDMDPTVSWDFRTQPGALRRVVMNILGNSLKFTQNGFVWVSLRQVDLPKRDRVQRSKVVITISDSGKGISEDFLRNDLFKPFMQEDHLAPGTGLGMSLVHNISKTLGGSLAITSQLGRGTTARVTLPLFRSATVTKRDAYLSEQFQELRGLRICLRGFDKCYDRVVDKMPDEPPRVSESAVMEMLCRDWLGMLVIPVTAVQEETPDVFLYSEHAFNDMGDQTYHPASPTVIICQSALTAHAFTHSSKNSQLTEFISQPVGPRRLARSLLLSLYRRTERSSAVSSESRINASRSGSSNLDKSPTRAEAKEDPIQAPEPLDNLRRSSDVSEKGVVTSATSSGAGSVDKDALEAIPLHSKGDPQGAQLPVRPGPTVATGETASTQQPSPYKYLLVDDNDINLKILASFMKRLGHEYDTAVNGLEALQMYTANPGLYPFILMGKLPLPAIDVGHKLTTGRDADISMPLMDGLESTRKIRQRERDDKIKPATVIALTGLASATIQREAIASGMDVFLTKPVNLKSLQQILRSYTKNSST</sequence>
<dbReference type="SMART" id="SM00387">
    <property type="entry name" value="HATPase_c"/>
    <property type="match status" value="1"/>
</dbReference>
<feature type="compositionally biased region" description="Basic and acidic residues" evidence="7">
    <location>
        <begin position="1093"/>
        <end position="1103"/>
    </location>
</feature>
<dbReference type="Pfam" id="PF02518">
    <property type="entry name" value="HATPase_c"/>
    <property type="match status" value="1"/>
</dbReference>
<feature type="compositionally biased region" description="Basic and acidic residues" evidence="7">
    <location>
        <begin position="1075"/>
        <end position="1085"/>
    </location>
</feature>
<evidence type="ECO:0000313" key="10">
    <source>
        <dbReference type="EMBL" id="KAL2291561.1"/>
    </source>
</evidence>
<evidence type="ECO:0000256" key="4">
    <source>
        <dbReference type="ARBA" id="ARBA00022679"/>
    </source>
</evidence>
<dbReference type="Gene3D" id="3.30.450.40">
    <property type="match status" value="1"/>
</dbReference>
<evidence type="ECO:0000259" key="9">
    <source>
        <dbReference type="PROSITE" id="PS50110"/>
    </source>
</evidence>
<dbReference type="Gene3D" id="3.30.565.10">
    <property type="entry name" value="Histidine kinase-like ATPase, C-terminal domain"/>
    <property type="match status" value="1"/>
</dbReference>
<gene>
    <name evidence="10" type="ORF">FJTKL_12930</name>
</gene>
<dbReference type="InterPro" id="IPR036890">
    <property type="entry name" value="HATPase_C_sf"/>
</dbReference>
<dbReference type="InterPro" id="IPR029016">
    <property type="entry name" value="GAF-like_dom_sf"/>
</dbReference>
<feature type="compositionally biased region" description="Polar residues" evidence="7">
    <location>
        <begin position="407"/>
        <end position="420"/>
    </location>
</feature>
<feature type="compositionally biased region" description="Basic and acidic residues" evidence="7">
    <location>
        <begin position="397"/>
        <end position="406"/>
    </location>
</feature>
<dbReference type="SUPFAM" id="SSF47384">
    <property type="entry name" value="Homodimeric domain of signal transducing histidine kinase"/>
    <property type="match status" value="1"/>
</dbReference>
<feature type="region of interest" description="Disordered" evidence="7">
    <location>
        <begin position="258"/>
        <end position="282"/>
    </location>
</feature>
<evidence type="ECO:0000256" key="1">
    <source>
        <dbReference type="ARBA" id="ARBA00000085"/>
    </source>
</evidence>
<dbReference type="Gene3D" id="1.10.287.130">
    <property type="match status" value="1"/>
</dbReference>
<dbReference type="EMBL" id="JBAWTH010000006">
    <property type="protein sequence ID" value="KAL2291561.1"/>
    <property type="molecule type" value="Genomic_DNA"/>
</dbReference>
<keyword evidence="11" id="KW-1185">Reference proteome</keyword>
<dbReference type="PANTHER" id="PTHR43047:SF72">
    <property type="entry name" value="OSMOSENSING HISTIDINE PROTEIN KINASE SLN1"/>
    <property type="match status" value="1"/>
</dbReference>
<dbReference type="InterPro" id="IPR004358">
    <property type="entry name" value="Sig_transdc_His_kin-like_C"/>
</dbReference>
<feature type="region of interest" description="Disordered" evidence="7">
    <location>
        <begin position="295"/>
        <end position="320"/>
    </location>
</feature>
<dbReference type="PROSITE" id="PS50110">
    <property type="entry name" value="RESPONSE_REGULATORY"/>
    <property type="match status" value="1"/>
</dbReference>
<evidence type="ECO:0000256" key="5">
    <source>
        <dbReference type="ARBA" id="ARBA00022777"/>
    </source>
</evidence>
<dbReference type="Gene3D" id="3.40.50.2300">
    <property type="match status" value="1"/>
</dbReference>
<feature type="compositionally biased region" description="Basic and acidic residues" evidence="7">
    <location>
        <begin position="296"/>
        <end position="312"/>
    </location>
</feature>
<dbReference type="CDD" id="cd17546">
    <property type="entry name" value="REC_hyHK_CKI1_RcsC-like"/>
    <property type="match status" value="1"/>
</dbReference>
<comment type="catalytic activity">
    <reaction evidence="1">
        <text>ATP + protein L-histidine = ADP + protein N-phospho-L-histidine.</text>
        <dbReference type="EC" id="2.7.13.3"/>
    </reaction>
</comment>
<dbReference type="InterPro" id="IPR011006">
    <property type="entry name" value="CheY-like_superfamily"/>
</dbReference>
<dbReference type="Pfam" id="PF01590">
    <property type="entry name" value="GAF"/>
    <property type="match status" value="1"/>
</dbReference>
<protein>
    <recommendedName>
        <fullName evidence="2">histidine kinase</fullName>
        <ecNumber evidence="2">2.7.13.3</ecNumber>
    </recommendedName>
</protein>
<dbReference type="InterPro" id="IPR003018">
    <property type="entry name" value="GAF"/>
</dbReference>
<feature type="domain" description="Response regulatory" evidence="9">
    <location>
        <begin position="1162"/>
        <end position="1303"/>
    </location>
</feature>
<dbReference type="InterPro" id="IPR003661">
    <property type="entry name" value="HisK_dim/P_dom"/>
</dbReference>
<dbReference type="SMART" id="SM00065">
    <property type="entry name" value="GAF"/>
    <property type="match status" value="1"/>
</dbReference>
<dbReference type="Pfam" id="PF00512">
    <property type="entry name" value="HisKA"/>
    <property type="match status" value="1"/>
</dbReference>
<feature type="region of interest" description="Disordered" evidence="7">
    <location>
        <begin position="397"/>
        <end position="425"/>
    </location>
</feature>
<reference evidence="10 11" key="1">
    <citation type="submission" date="2024-03" db="EMBL/GenBank/DDBJ databases">
        <title>A high-quality draft genome sequence of Diaporthe vaccinii, a causative agent of upright dieback and viscid rot disease in cranberry plants.</title>
        <authorList>
            <person name="Sarrasin M."/>
            <person name="Lang B.F."/>
            <person name="Burger G."/>
        </authorList>
    </citation>
    <scope>NUCLEOTIDE SEQUENCE [LARGE SCALE GENOMIC DNA]</scope>
    <source>
        <strain evidence="10 11">IS7</strain>
    </source>
</reference>
<feature type="region of interest" description="Disordered" evidence="7">
    <location>
        <begin position="1055"/>
        <end position="1155"/>
    </location>
</feature>
<accession>A0ABR4FA39</accession>
<dbReference type="Pfam" id="PF00072">
    <property type="entry name" value="Response_reg"/>
    <property type="match status" value="1"/>
</dbReference>
<dbReference type="SMART" id="SM00388">
    <property type="entry name" value="HisKA"/>
    <property type="match status" value="1"/>
</dbReference>
<dbReference type="SUPFAM" id="SSF52172">
    <property type="entry name" value="CheY-like"/>
    <property type="match status" value="1"/>
</dbReference>
<dbReference type="SUPFAM" id="SSF55781">
    <property type="entry name" value="GAF domain-like"/>
    <property type="match status" value="1"/>
</dbReference>
<evidence type="ECO:0000256" key="6">
    <source>
        <dbReference type="PROSITE-ProRule" id="PRU00169"/>
    </source>
</evidence>
<dbReference type="CDD" id="cd00082">
    <property type="entry name" value="HisKA"/>
    <property type="match status" value="1"/>
</dbReference>
<name>A0ABR4FA39_9PEZI</name>
<dbReference type="PROSITE" id="PS50109">
    <property type="entry name" value="HIS_KIN"/>
    <property type="match status" value="1"/>
</dbReference>
<keyword evidence="3 6" id="KW-0597">Phosphoprotein</keyword>
<evidence type="ECO:0000256" key="3">
    <source>
        <dbReference type="ARBA" id="ARBA00022553"/>
    </source>
</evidence>
<dbReference type="PANTHER" id="PTHR43047">
    <property type="entry name" value="TWO-COMPONENT HISTIDINE PROTEIN KINASE"/>
    <property type="match status" value="1"/>
</dbReference>
<feature type="domain" description="Histidine kinase" evidence="8">
    <location>
        <begin position="610"/>
        <end position="904"/>
    </location>
</feature>
<feature type="modified residue" description="4-aspartylphosphate" evidence="6">
    <location>
        <position position="1233"/>
    </location>
</feature>
<organism evidence="10 11">
    <name type="scientific">Diaporthe vaccinii</name>
    <dbReference type="NCBI Taxonomy" id="105482"/>
    <lineage>
        <taxon>Eukaryota</taxon>
        <taxon>Fungi</taxon>
        <taxon>Dikarya</taxon>
        <taxon>Ascomycota</taxon>
        <taxon>Pezizomycotina</taxon>
        <taxon>Sordariomycetes</taxon>
        <taxon>Sordariomycetidae</taxon>
        <taxon>Diaporthales</taxon>
        <taxon>Diaporthaceae</taxon>
        <taxon>Diaporthe</taxon>
        <taxon>Diaporthe eres species complex</taxon>
    </lineage>
</organism>
<feature type="region of interest" description="Disordered" evidence="7">
    <location>
        <begin position="491"/>
        <end position="518"/>
    </location>
</feature>
<feature type="region of interest" description="Disordered" evidence="7">
    <location>
        <begin position="1"/>
        <end position="28"/>
    </location>
</feature>
<dbReference type="PRINTS" id="PR00344">
    <property type="entry name" value="BCTRLSENSOR"/>
</dbReference>
<keyword evidence="4" id="KW-0808">Transferase</keyword>
<feature type="region of interest" description="Disordered" evidence="7">
    <location>
        <begin position="671"/>
        <end position="690"/>
    </location>
</feature>
<evidence type="ECO:0000259" key="8">
    <source>
        <dbReference type="PROSITE" id="PS50109"/>
    </source>
</evidence>
<evidence type="ECO:0000256" key="7">
    <source>
        <dbReference type="SAM" id="MobiDB-lite"/>
    </source>
</evidence>
<proteinExistence type="predicted"/>
<keyword evidence="5" id="KW-0418">Kinase</keyword>
<evidence type="ECO:0000313" key="11">
    <source>
        <dbReference type="Proteomes" id="UP001600888"/>
    </source>
</evidence>
<feature type="compositionally biased region" description="Polar residues" evidence="7">
    <location>
        <begin position="1055"/>
        <end position="1074"/>
    </location>
</feature>
<dbReference type="SUPFAM" id="SSF55874">
    <property type="entry name" value="ATPase domain of HSP90 chaperone/DNA topoisomerase II/histidine kinase"/>
    <property type="match status" value="1"/>
</dbReference>